<gene>
    <name evidence="1" type="ORF">KDA82_31710</name>
</gene>
<proteinExistence type="predicted"/>
<keyword evidence="2" id="KW-1185">Reference proteome</keyword>
<evidence type="ECO:0000313" key="2">
    <source>
        <dbReference type="Proteomes" id="UP000675554"/>
    </source>
</evidence>
<evidence type="ECO:0000313" key="1">
    <source>
        <dbReference type="EMBL" id="MBR7677478.1"/>
    </source>
</evidence>
<comment type="caution">
    <text evidence="1">The sequence shown here is derived from an EMBL/GenBank/DDBJ whole genome shotgun (WGS) entry which is preliminary data.</text>
</comment>
<dbReference type="EMBL" id="JAGSMN010000949">
    <property type="protein sequence ID" value="MBR7677478.1"/>
    <property type="molecule type" value="Genomic_DNA"/>
</dbReference>
<dbReference type="AlphaFoldDB" id="A0A8T4J0Z5"/>
<reference evidence="1" key="1">
    <citation type="submission" date="2021-04" db="EMBL/GenBank/DDBJ databases">
        <title>Sequencing of actinobacteria type strains.</title>
        <authorList>
            <person name="Nguyen G.-S."/>
            <person name="Wentzel A."/>
        </authorList>
    </citation>
    <scope>NUCLEOTIDE SEQUENCE</scope>
    <source>
        <strain evidence="1">DSM 42095</strain>
    </source>
</reference>
<dbReference type="Proteomes" id="UP000675554">
    <property type="component" value="Unassembled WGS sequence"/>
</dbReference>
<name>A0A8T4J0Z5_9ACTN</name>
<organism evidence="1 2">
    <name type="scientific">Streptomyces daliensis</name>
    <dbReference type="NCBI Taxonomy" id="299421"/>
    <lineage>
        <taxon>Bacteria</taxon>
        <taxon>Bacillati</taxon>
        <taxon>Actinomycetota</taxon>
        <taxon>Actinomycetes</taxon>
        <taxon>Kitasatosporales</taxon>
        <taxon>Streptomycetaceae</taxon>
        <taxon>Streptomyces</taxon>
    </lineage>
</organism>
<sequence>MAEQIKRVTVTFQTSTQDVGEKIIYRTTETLPDSRVFLGLAGREFRCATGSADEQRKLLAGSIETFVFGSDSNVRSVAANDPTHRTMENVRAYPVYIRFEPQPNASDPQEDDWCLEHVRVGIEGAAGGRVDLEALEGEERIFLGSDGGHVLYLQPGAAQTWG</sequence>
<accession>A0A8T4J0Z5</accession>
<protein>
    <recommendedName>
        <fullName evidence="3">PLAT domain-containing protein</fullName>
    </recommendedName>
</protein>
<evidence type="ECO:0008006" key="3">
    <source>
        <dbReference type="Google" id="ProtNLM"/>
    </source>
</evidence>